<dbReference type="SUPFAM" id="SSF81383">
    <property type="entry name" value="F-box domain"/>
    <property type="match status" value="1"/>
</dbReference>
<dbReference type="InterPro" id="IPR036047">
    <property type="entry name" value="F-box-like_dom_sf"/>
</dbReference>
<sequence length="568" mass="65943">MSRWKELPNEILYEIFELVRFNFELHELVECQFVCKNWRKHASFILYRELVLFDCLPGEQFTACMQNSSLGSFVKEIHFRCYTEDNDERIISLIHKLAETCPNVEIFKGELCGSQWDALEGAVGSYWKQLKQLPEPDWSMHSDENTLANYYTLASLCRRTLTHIALPPTLPTSPQFTKVLPLLSSFISLTHLTVTPTVRRSTLMEFDEAIQQCPNLMCFSVNFSPDIPIETTVGDTKRYDVSSMQPHFKLKKLEVDLCLHQDTFDYIMHKFPNLECCNVYLSVNEGLLNHIGSWLTKHYEEKLRAFQKYLSNRSCDWFSTFRSFPLIEEYLQRTTSPVVRIYARDSSWLHIKQDNTTWIIDNTRESADRLKELFKYQHNIKEAEMEAVGDHDTDHLMLTLLSECKGLEKLTYIKSLKGISLITLPASNQILSSSLITLKLNAMGIPLEALMAFSYAYPELRNLIIEGFCSGKMSQIDMPKTKFNHLQIHVGTRISVFDEVTETVLLKITSQKSSPKRFLVNCVAPNRIEEFTTYKEYQHIFVINCVGIDYLSLSIDRTHMLKKYPLLL</sequence>
<proteinExistence type="predicted"/>
<dbReference type="Pfam" id="PF12937">
    <property type="entry name" value="F-box-like"/>
    <property type="match status" value="1"/>
</dbReference>
<feature type="domain" description="F-box" evidence="1">
    <location>
        <begin position="4"/>
        <end position="51"/>
    </location>
</feature>
<dbReference type="EMBL" id="KV921259">
    <property type="protein sequence ID" value="ORE23330.1"/>
    <property type="molecule type" value="Genomic_DNA"/>
</dbReference>
<dbReference type="AlphaFoldDB" id="A0A1X0SGB3"/>
<protein>
    <recommendedName>
        <fullName evidence="1">F-box domain-containing protein</fullName>
    </recommendedName>
</protein>
<dbReference type="InterPro" id="IPR001810">
    <property type="entry name" value="F-box_dom"/>
</dbReference>
<evidence type="ECO:0000313" key="3">
    <source>
        <dbReference type="Proteomes" id="UP000242381"/>
    </source>
</evidence>
<dbReference type="Gene3D" id="3.80.10.10">
    <property type="entry name" value="Ribonuclease Inhibitor"/>
    <property type="match status" value="1"/>
</dbReference>
<accession>A0A1X0SGB3</accession>
<gene>
    <name evidence="2" type="ORF">BCV71DRAFT_287616</name>
</gene>
<dbReference type="Proteomes" id="UP000242381">
    <property type="component" value="Unassembled WGS sequence"/>
</dbReference>
<evidence type="ECO:0000313" key="2">
    <source>
        <dbReference type="EMBL" id="ORE23330.1"/>
    </source>
</evidence>
<dbReference type="Gene3D" id="1.20.1280.50">
    <property type="match status" value="1"/>
</dbReference>
<dbReference type="CDD" id="cd09917">
    <property type="entry name" value="F-box_SF"/>
    <property type="match status" value="1"/>
</dbReference>
<name>A0A1X0SGB3_RHIZD</name>
<evidence type="ECO:0000259" key="1">
    <source>
        <dbReference type="Pfam" id="PF12937"/>
    </source>
</evidence>
<dbReference type="VEuPathDB" id="FungiDB:BCV72DRAFT_261543"/>
<dbReference type="InterPro" id="IPR032675">
    <property type="entry name" value="LRR_dom_sf"/>
</dbReference>
<organism evidence="2 3">
    <name type="scientific">Rhizopus microsporus</name>
    <dbReference type="NCBI Taxonomy" id="58291"/>
    <lineage>
        <taxon>Eukaryota</taxon>
        <taxon>Fungi</taxon>
        <taxon>Fungi incertae sedis</taxon>
        <taxon>Mucoromycota</taxon>
        <taxon>Mucoromycotina</taxon>
        <taxon>Mucoromycetes</taxon>
        <taxon>Mucorales</taxon>
        <taxon>Mucorineae</taxon>
        <taxon>Rhizopodaceae</taxon>
        <taxon>Rhizopus</taxon>
    </lineage>
</organism>
<reference evidence="2 3" key="1">
    <citation type="journal article" date="2016" name="Proc. Natl. Acad. Sci. U.S.A.">
        <title>Lipid metabolic changes in an early divergent fungus govern the establishment of a mutualistic symbiosis with endobacteria.</title>
        <authorList>
            <person name="Lastovetsky O.A."/>
            <person name="Gaspar M.L."/>
            <person name="Mondo S.J."/>
            <person name="LaButti K.M."/>
            <person name="Sandor L."/>
            <person name="Grigoriev I.V."/>
            <person name="Henry S.A."/>
            <person name="Pawlowska T.E."/>
        </authorList>
    </citation>
    <scope>NUCLEOTIDE SEQUENCE [LARGE SCALE GENOMIC DNA]</scope>
    <source>
        <strain evidence="2 3">ATCC 11559</strain>
    </source>
</reference>